<protein>
    <recommendedName>
        <fullName evidence="3">DNA sulfur modification protein DndE</fullName>
    </recommendedName>
</protein>
<keyword evidence="2" id="KW-1185">Reference proteome</keyword>
<proteinExistence type="predicted"/>
<dbReference type="RefSeq" id="WP_073600527.1">
    <property type="nucleotide sequence ID" value="NZ_MRCB01000021.1"/>
</dbReference>
<accession>A0A1U7HCI8</accession>
<dbReference type="STRING" id="1921803.NIES593_15940"/>
<name>A0A1U7HCI8_9CYAN</name>
<organism evidence="1 2">
    <name type="scientific">Hydrococcus rivularis NIES-593</name>
    <dbReference type="NCBI Taxonomy" id="1921803"/>
    <lineage>
        <taxon>Bacteria</taxon>
        <taxon>Bacillati</taxon>
        <taxon>Cyanobacteriota</taxon>
        <taxon>Cyanophyceae</taxon>
        <taxon>Pleurocapsales</taxon>
        <taxon>Hydrococcaceae</taxon>
        <taxon>Hydrococcus</taxon>
    </lineage>
</organism>
<dbReference type="OrthoDB" id="427283at2"/>
<evidence type="ECO:0008006" key="3">
    <source>
        <dbReference type="Google" id="ProtNLM"/>
    </source>
</evidence>
<dbReference type="EMBL" id="MRCB01000021">
    <property type="protein sequence ID" value="OKH21290.1"/>
    <property type="molecule type" value="Genomic_DNA"/>
</dbReference>
<evidence type="ECO:0000313" key="2">
    <source>
        <dbReference type="Proteomes" id="UP000186868"/>
    </source>
</evidence>
<sequence length="135" mass="15071">MKRIDPTATIRPTPEANGYLKVLKNNGAFSRMVDAYLFAAAYAIKNNVDVASIPSQGRQDLSNIDIVDDDVRLSLEAGIHAICKRNGRSEPTDSREVMEILTQYAEAGLKLLKQRWEGKVGIQIQDDVRRIINQS</sequence>
<comment type="caution">
    <text evidence="1">The sequence shown here is derived from an EMBL/GenBank/DDBJ whole genome shotgun (WGS) entry which is preliminary data.</text>
</comment>
<gene>
    <name evidence="1" type="ORF">NIES593_15940</name>
</gene>
<dbReference type="Proteomes" id="UP000186868">
    <property type="component" value="Unassembled WGS sequence"/>
</dbReference>
<evidence type="ECO:0000313" key="1">
    <source>
        <dbReference type="EMBL" id="OKH21290.1"/>
    </source>
</evidence>
<reference evidence="1 2" key="1">
    <citation type="submission" date="2016-11" db="EMBL/GenBank/DDBJ databases">
        <title>Draft Genome Sequences of Nine Cyanobacterial Strains from Diverse Habitats.</title>
        <authorList>
            <person name="Zhu T."/>
            <person name="Hou S."/>
            <person name="Lu X."/>
            <person name="Hess W.R."/>
        </authorList>
    </citation>
    <scope>NUCLEOTIDE SEQUENCE [LARGE SCALE GENOMIC DNA]</scope>
    <source>
        <strain evidence="1 2">NIES-593</strain>
    </source>
</reference>
<dbReference type="AlphaFoldDB" id="A0A1U7HCI8"/>